<keyword evidence="2 3" id="KW-0040">ANK repeat</keyword>
<dbReference type="PANTHER" id="PTHR24179:SF27">
    <property type="entry name" value="PROTEIN PHOSPHATASE 1 REGULATORY SUBUNIT 12C"/>
    <property type="match status" value="1"/>
</dbReference>
<sequence>MLREAEMSESEPAVIDSTNADGITALHQACIDENLEMVQFLVEHGANVNQSDNEGWTPLHVAASCGYSDIAEYLLQHGANVGAVNCDGDIPVDIAEEEGTEQLLKEYIRKQGEGGVYMGEALKRAWCVNLDFSVIYVPGLTCTVVIRCWKSTK</sequence>
<dbReference type="PROSITE" id="PS50297">
    <property type="entry name" value="ANK_REP_REGION"/>
    <property type="match status" value="2"/>
</dbReference>
<feature type="non-terminal residue" evidence="4">
    <location>
        <position position="1"/>
    </location>
</feature>
<dbReference type="Pfam" id="PF12796">
    <property type="entry name" value="Ank_2"/>
    <property type="match status" value="1"/>
</dbReference>
<dbReference type="SMART" id="SM00248">
    <property type="entry name" value="ANK"/>
    <property type="match status" value="2"/>
</dbReference>
<evidence type="ECO:0000313" key="4">
    <source>
        <dbReference type="EMBL" id="MBN3293863.1"/>
    </source>
</evidence>
<proteinExistence type="predicted"/>
<feature type="repeat" description="ANK" evidence="3">
    <location>
        <begin position="54"/>
        <end position="86"/>
    </location>
</feature>
<dbReference type="PROSITE" id="PS50088">
    <property type="entry name" value="ANK_REPEAT"/>
    <property type="match status" value="2"/>
</dbReference>
<feature type="repeat" description="ANK" evidence="3">
    <location>
        <begin position="21"/>
        <end position="53"/>
    </location>
</feature>
<feature type="non-terminal residue" evidence="4">
    <location>
        <position position="153"/>
    </location>
</feature>
<dbReference type="EMBL" id="JAAWVN010023635">
    <property type="protein sequence ID" value="MBN3293863.1"/>
    <property type="molecule type" value="Genomic_DNA"/>
</dbReference>
<keyword evidence="1" id="KW-0677">Repeat</keyword>
<dbReference type="InterPro" id="IPR002110">
    <property type="entry name" value="Ankyrin_rpt"/>
</dbReference>
<evidence type="ECO:0000256" key="1">
    <source>
        <dbReference type="ARBA" id="ARBA00022737"/>
    </source>
</evidence>
<name>A0ABS2Z6V3_POLSE</name>
<comment type="caution">
    <text evidence="4">The sequence shown here is derived from an EMBL/GenBank/DDBJ whole genome shotgun (WGS) entry which is preliminary data.</text>
</comment>
<evidence type="ECO:0000256" key="3">
    <source>
        <dbReference type="PROSITE-ProRule" id="PRU00023"/>
    </source>
</evidence>
<dbReference type="InterPro" id="IPR051226">
    <property type="entry name" value="PP1_Regulatory_Subunit"/>
</dbReference>
<evidence type="ECO:0000313" key="5">
    <source>
        <dbReference type="Proteomes" id="UP001166052"/>
    </source>
</evidence>
<keyword evidence="5" id="KW-1185">Reference proteome</keyword>
<dbReference type="PANTHER" id="PTHR24179">
    <property type="entry name" value="PROTEIN PHOSPHATASE 1 REGULATORY SUBUNIT 12"/>
    <property type="match status" value="1"/>
</dbReference>
<dbReference type="SUPFAM" id="SSF48403">
    <property type="entry name" value="Ankyrin repeat"/>
    <property type="match status" value="1"/>
</dbReference>
<accession>A0ABS2Z6V3</accession>
<dbReference type="Gene3D" id="1.25.40.20">
    <property type="entry name" value="Ankyrin repeat-containing domain"/>
    <property type="match status" value="1"/>
</dbReference>
<dbReference type="InterPro" id="IPR036770">
    <property type="entry name" value="Ankyrin_rpt-contain_sf"/>
</dbReference>
<dbReference type="PRINTS" id="PR01415">
    <property type="entry name" value="ANKYRIN"/>
</dbReference>
<protein>
    <submittedName>
        <fullName evidence="4">PP12C phosphatase</fullName>
    </submittedName>
</protein>
<organism evidence="4 5">
    <name type="scientific">Polypterus senegalus</name>
    <name type="common">Senegal bichir</name>
    <dbReference type="NCBI Taxonomy" id="55291"/>
    <lineage>
        <taxon>Eukaryota</taxon>
        <taxon>Metazoa</taxon>
        <taxon>Chordata</taxon>
        <taxon>Craniata</taxon>
        <taxon>Vertebrata</taxon>
        <taxon>Euteleostomi</taxon>
        <taxon>Actinopterygii</taxon>
        <taxon>Polypteriformes</taxon>
        <taxon>Polypteridae</taxon>
        <taxon>Polypterus</taxon>
    </lineage>
</organism>
<evidence type="ECO:0000256" key="2">
    <source>
        <dbReference type="ARBA" id="ARBA00023043"/>
    </source>
</evidence>
<dbReference type="Proteomes" id="UP001166052">
    <property type="component" value="Unassembled WGS sequence"/>
</dbReference>
<reference evidence="4" key="1">
    <citation type="journal article" date="2021" name="Cell">
        <title>Tracing the genetic footprints of vertebrate landing in non-teleost ray-finned fishes.</title>
        <authorList>
            <person name="Bi X."/>
            <person name="Wang K."/>
            <person name="Yang L."/>
            <person name="Pan H."/>
            <person name="Jiang H."/>
            <person name="Wei Q."/>
            <person name="Fang M."/>
            <person name="Yu H."/>
            <person name="Zhu C."/>
            <person name="Cai Y."/>
            <person name="He Y."/>
            <person name="Gan X."/>
            <person name="Zeng H."/>
            <person name="Yu D."/>
            <person name="Zhu Y."/>
            <person name="Jiang H."/>
            <person name="Qiu Q."/>
            <person name="Yang H."/>
            <person name="Zhang Y.E."/>
            <person name="Wang W."/>
            <person name="Zhu M."/>
            <person name="He S."/>
            <person name="Zhang G."/>
        </authorList>
    </citation>
    <scope>NUCLEOTIDE SEQUENCE</scope>
    <source>
        <strain evidence="4">Bchr_001</strain>
    </source>
</reference>
<gene>
    <name evidence="4" type="primary">Ppp1r12c</name>
    <name evidence="4" type="ORF">GTO92_0022389</name>
</gene>